<dbReference type="PANTHER" id="PTHR48094:SF19">
    <property type="entry name" value="DJ-1_PFPI DOMAIN-CONTAINING PROTEIN"/>
    <property type="match status" value="1"/>
</dbReference>
<keyword evidence="2" id="KW-0378">Hydrolase</keyword>
<dbReference type="SUPFAM" id="SSF52317">
    <property type="entry name" value="Class I glutamine amidotransferase-like"/>
    <property type="match status" value="1"/>
</dbReference>
<organism evidence="2 3">
    <name type="scientific">Paenibacillus turicensis</name>
    <dbReference type="NCBI Taxonomy" id="160487"/>
    <lineage>
        <taxon>Bacteria</taxon>
        <taxon>Bacillati</taxon>
        <taxon>Bacillota</taxon>
        <taxon>Bacilli</taxon>
        <taxon>Bacillales</taxon>
        <taxon>Paenibacillaceae</taxon>
        <taxon>Paenibacillus</taxon>
    </lineage>
</organism>
<keyword evidence="2" id="KW-0645">Protease</keyword>
<dbReference type="Pfam" id="PF01965">
    <property type="entry name" value="DJ-1_PfpI"/>
    <property type="match status" value="1"/>
</dbReference>
<dbReference type="Gene3D" id="3.40.50.880">
    <property type="match status" value="1"/>
</dbReference>
<dbReference type="PANTHER" id="PTHR48094">
    <property type="entry name" value="PROTEIN/NUCLEIC ACID DEGLYCASE DJ-1-RELATED"/>
    <property type="match status" value="1"/>
</dbReference>
<dbReference type="Proteomes" id="UP001519272">
    <property type="component" value="Unassembled WGS sequence"/>
</dbReference>
<dbReference type="InterPro" id="IPR050325">
    <property type="entry name" value="Prot/Nucl_acid_deglycase"/>
</dbReference>
<feature type="domain" description="DJ-1/PfpI" evidence="1">
    <location>
        <begin position="16"/>
        <end position="187"/>
    </location>
</feature>
<gene>
    <name evidence="2" type="ORF">J2Z32_001165</name>
</gene>
<sequence length="220" mass="24619">MNELMNETINGKMNNTVYLYVFDTMSDWEIGYLTAELNLGRYYKKGLAPLKVVTVGIEKTPVTTMGGLKILPDIKLDECNIESIDVLILPGGNTWTEAIHQPVLNIAEKCLKEGILVAAICGATMGLAQSGLLNSHWHTSNDLEYLKMICPNYEGEKYYKMESAVTDGNLITASGIAPLEFCMHVLKVLDVFSSNTLDAWYKLNKTHESKYFYELMSSIQ</sequence>
<name>A0ABS4FPP6_9BACL</name>
<evidence type="ECO:0000313" key="2">
    <source>
        <dbReference type="EMBL" id="MBP1904542.1"/>
    </source>
</evidence>
<dbReference type="CDD" id="cd03140">
    <property type="entry name" value="GATase1_PfpI_3"/>
    <property type="match status" value="1"/>
</dbReference>
<protein>
    <submittedName>
        <fullName evidence="2">Intracellular protease/amidase</fullName>
    </submittedName>
</protein>
<reference evidence="2 3" key="1">
    <citation type="submission" date="2021-03" db="EMBL/GenBank/DDBJ databases">
        <title>Genomic Encyclopedia of Type Strains, Phase IV (KMG-IV): sequencing the most valuable type-strain genomes for metagenomic binning, comparative biology and taxonomic classification.</title>
        <authorList>
            <person name="Goeker M."/>
        </authorList>
    </citation>
    <scope>NUCLEOTIDE SEQUENCE [LARGE SCALE GENOMIC DNA]</scope>
    <source>
        <strain evidence="2 3">DSM 14349</strain>
    </source>
</reference>
<accession>A0ABS4FPP6</accession>
<evidence type="ECO:0000259" key="1">
    <source>
        <dbReference type="Pfam" id="PF01965"/>
    </source>
</evidence>
<evidence type="ECO:0000313" key="3">
    <source>
        <dbReference type="Proteomes" id="UP001519272"/>
    </source>
</evidence>
<dbReference type="EMBL" id="JAGGKG010000004">
    <property type="protein sequence ID" value="MBP1904542.1"/>
    <property type="molecule type" value="Genomic_DNA"/>
</dbReference>
<dbReference type="InterPro" id="IPR029062">
    <property type="entry name" value="Class_I_gatase-like"/>
</dbReference>
<comment type="caution">
    <text evidence="2">The sequence shown here is derived from an EMBL/GenBank/DDBJ whole genome shotgun (WGS) entry which is preliminary data.</text>
</comment>
<dbReference type="GO" id="GO:0006508">
    <property type="term" value="P:proteolysis"/>
    <property type="evidence" value="ECO:0007669"/>
    <property type="project" value="UniProtKB-KW"/>
</dbReference>
<dbReference type="InterPro" id="IPR002818">
    <property type="entry name" value="DJ-1/PfpI"/>
</dbReference>
<proteinExistence type="predicted"/>
<keyword evidence="3" id="KW-1185">Reference proteome</keyword>
<dbReference type="GO" id="GO:0008233">
    <property type="term" value="F:peptidase activity"/>
    <property type="evidence" value="ECO:0007669"/>
    <property type="project" value="UniProtKB-KW"/>
</dbReference>